<keyword evidence="1" id="KW-0472">Membrane</keyword>
<dbReference type="EMBL" id="JBHUGD010000003">
    <property type="protein sequence ID" value="MFD1948232.1"/>
    <property type="molecule type" value="Genomic_DNA"/>
</dbReference>
<feature type="transmembrane region" description="Helical" evidence="1">
    <location>
        <begin position="64"/>
        <end position="86"/>
    </location>
</feature>
<evidence type="ECO:0000256" key="1">
    <source>
        <dbReference type="SAM" id="Phobius"/>
    </source>
</evidence>
<keyword evidence="1" id="KW-0812">Transmembrane</keyword>
<feature type="transmembrane region" description="Helical" evidence="1">
    <location>
        <begin position="93"/>
        <end position="114"/>
    </location>
</feature>
<dbReference type="Proteomes" id="UP001597351">
    <property type="component" value="Unassembled WGS sequence"/>
</dbReference>
<name>A0ABW4TRQ4_9ACTN</name>
<organism evidence="3 4">
    <name type="scientific">Nocardioides aestuarii</name>
    <dbReference type="NCBI Taxonomy" id="252231"/>
    <lineage>
        <taxon>Bacteria</taxon>
        <taxon>Bacillati</taxon>
        <taxon>Actinomycetota</taxon>
        <taxon>Actinomycetes</taxon>
        <taxon>Propionibacteriales</taxon>
        <taxon>Nocardioidaceae</taxon>
        <taxon>Nocardioides</taxon>
    </lineage>
</organism>
<comment type="caution">
    <text evidence="3">The sequence shown here is derived from an EMBL/GenBank/DDBJ whole genome shotgun (WGS) entry which is preliminary data.</text>
</comment>
<evidence type="ECO:0000313" key="3">
    <source>
        <dbReference type="EMBL" id="MFD1948232.1"/>
    </source>
</evidence>
<proteinExistence type="predicted"/>
<keyword evidence="4" id="KW-1185">Reference proteome</keyword>
<evidence type="ECO:0000313" key="4">
    <source>
        <dbReference type="Proteomes" id="UP001597351"/>
    </source>
</evidence>
<evidence type="ECO:0000256" key="2">
    <source>
        <dbReference type="SAM" id="SignalP"/>
    </source>
</evidence>
<reference evidence="4" key="1">
    <citation type="journal article" date="2019" name="Int. J. Syst. Evol. Microbiol.">
        <title>The Global Catalogue of Microorganisms (GCM) 10K type strain sequencing project: providing services to taxonomists for standard genome sequencing and annotation.</title>
        <authorList>
            <consortium name="The Broad Institute Genomics Platform"/>
            <consortium name="The Broad Institute Genome Sequencing Center for Infectious Disease"/>
            <person name="Wu L."/>
            <person name="Ma J."/>
        </authorList>
    </citation>
    <scope>NUCLEOTIDE SEQUENCE [LARGE SCALE GENOMIC DNA]</scope>
    <source>
        <strain evidence="4">CGMCC 1.12477</strain>
    </source>
</reference>
<dbReference type="RefSeq" id="WP_343920085.1">
    <property type="nucleotide sequence ID" value="NZ_BAAAJT010000002.1"/>
</dbReference>
<feature type="signal peptide" evidence="2">
    <location>
        <begin position="1"/>
        <end position="21"/>
    </location>
</feature>
<protein>
    <recommendedName>
        <fullName evidence="5">DUF998 domain-containing protein</fullName>
    </recommendedName>
</protein>
<feature type="chain" id="PRO_5045497808" description="DUF998 domain-containing protein" evidence="2">
    <location>
        <begin position="22"/>
        <end position="221"/>
    </location>
</feature>
<feature type="transmembrane region" description="Helical" evidence="1">
    <location>
        <begin position="182"/>
        <end position="203"/>
    </location>
</feature>
<evidence type="ECO:0008006" key="5">
    <source>
        <dbReference type="Google" id="ProtNLM"/>
    </source>
</evidence>
<keyword evidence="2" id="KW-0732">Signal</keyword>
<accession>A0ABW4TRQ4</accession>
<feature type="transmembrane region" description="Helical" evidence="1">
    <location>
        <begin position="155"/>
        <end position="176"/>
    </location>
</feature>
<keyword evidence="1" id="KW-1133">Transmembrane helix</keyword>
<sequence length="221" mass="22389">MRAVRVCTGFVLVASGALMYAASWQRWSGACGWGQEEGATCGPLQDHRYDFVVPRAPWEPVGDAATLAGLSLLALALAVVVLPAALAGRRPHLVVSVAAVALGLAVADAGLATVRSGIAGQVMSTWGGGLSGALGFLVLPAMLAGLAVVTRGWPLAAAVLLTLASPLVAAFTYAVGPYDAQPWWEAVSGTFTAAAGLCLVMAARGVRRPSASGLSPTPVRT</sequence>
<gene>
    <name evidence="3" type="ORF">ACFSDE_15625</name>
</gene>
<feature type="transmembrane region" description="Helical" evidence="1">
    <location>
        <begin position="126"/>
        <end position="148"/>
    </location>
</feature>